<comment type="similarity">
    <text evidence="1">Belongs to the FAD-dependent oxidoreductase family.</text>
</comment>
<dbReference type="Pfam" id="PF07992">
    <property type="entry name" value="Pyr_redox_2"/>
    <property type="match status" value="1"/>
</dbReference>
<evidence type="ECO:0000313" key="6">
    <source>
        <dbReference type="EMBL" id="KAK9766901.1"/>
    </source>
</evidence>
<evidence type="ECO:0000256" key="2">
    <source>
        <dbReference type="ARBA" id="ARBA00022630"/>
    </source>
</evidence>
<evidence type="ECO:0000256" key="1">
    <source>
        <dbReference type="ARBA" id="ARBA00006442"/>
    </source>
</evidence>
<proteinExistence type="inferred from homology"/>
<accession>A0ABR2WZP1</accession>
<dbReference type="Gene3D" id="3.50.50.100">
    <property type="match status" value="1"/>
</dbReference>
<dbReference type="PRINTS" id="PR00368">
    <property type="entry name" value="FADPNR"/>
</dbReference>
<protein>
    <recommendedName>
        <fullName evidence="5">FAD/NAD(P)-binding domain-containing protein</fullName>
    </recommendedName>
</protein>
<dbReference type="Proteomes" id="UP001479436">
    <property type="component" value="Unassembled WGS sequence"/>
</dbReference>
<dbReference type="PRINTS" id="PR00411">
    <property type="entry name" value="PNDRDTASEI"/>
</dbReference>
<evidence type="ECO:0000256" key="4">
    <source>
        <dbReference type="ARBA" id="ARBA00023002"/>
    </source>
</evidence>
<dbReference type="PANTHER" id="PTHR43735:SF3">
    <property type="entry name" value="FERROPTOSIS SUPPRESSOR PROTEIN 1"/>
    <property type="match status" value="1"/>
</dbReference>
<comment type="caution">
    <text evidence="6">The sequence shown here is derived from an EMBL/GenBank/DDBJ whole genome shotgun (WGS) entry which is preliminary data.</text>
</comment>
<reference evidence="6 7" key="1">
    <citation type="submission" date="2023-04" db="EMBL/GenBank/DDBJ databases">
        <title>Genome of Basidiobolus ranarum AG-B5.</title>
        <authorList>
            <person name="Stajich J.E."/>
            <person name="Carter-House D."/>
            <person name="Gryganskyi A."/>
        </authorList>
    </citation>
    <scope>NUCLEOTIDE SEQUENCE [LARGE SCALE GENOMIC DNA]</scope>
    <source>
        <strain evidence="6 7">AG-B5</strain>
    </source>
</reference>
<feature type="domain" description="FAD/NAD(P)-binding" evidence="5">
    <location>
        <begin position="4"/>
        <end position="298"/>
    </location>
</feature>
<sequence length="399" mass="44030">MTIHILILGGGAAGILTALKLSAIKSKYGLEVTLVDPKTYFEYTPGIVAVLGTPLDKLEKKYQEITQDYQELLGSWGVNFIQDEVEEVQQSEVILKSQKRLTYTYLIVATGSSYPSPFKPTSTETTYAERLKALKEDRASLESASRVLCVGLGPVGIEMAGELIGTKDLSVIHGSDEVLPGIGGGRLGEKVLSVLKQNDVNLILGEKAEEKSPESFSTVRTFVTDKTRQSVEVEKVYISTGLTPNTKCLEKNFSSFLNKGFVRVNEYFQIPDHSQIFCIGDIIDIGEQKLYFTAHMQAMHLFKNITNLLASQAKGQEPELMPYLGVRLAMVLSIGPSRGIAFIDPVLNVVGFGRGSYIAGAMKWCIERITMHPSTKILVNEVLYFIQKHRSPALKPKDD</sequence>
<evidence type="ECO:0000259" key="5">
    <source>
        <dbReference type="Pfam" id="PF07992"/>
    </source>
</evidence>
<dbReference type="EMBL" id="JASJQH010000114">
    <property type="protein sequence ID" value="KAK9766901.1"/>
    <property type="molecule type" value="Genomic_DNA"/>
</dbReference>
<evidence type="ECO:0000313" key="7">
    <source>
        <dbReference type="Proteomes" id="UP001479436"/>
    </source>
</evidence>
<keyword evidence="4" id="KW-0560">Oxidoreductase</keyword>
<keyword evidence="2" id="KW-0285">Flavoprotein</keyword>
<organism evidence="6 7">
    <name type="scientific">Basidiobolus ranarum</name>
    <dbReference type="NCBI Taxonomy" id="34480"/>
    <lineage>
        <taxon>Eukaryota</taxon>
        <taxon>Fungi</taxon>
        <taxon>Fungi incertae sedis</taxon>
        <taxon>Zoopagomycota</taxon>
        <taxon>Entomophthoromycotina</taxon>
        <taxon>Basidiobolomycetes</taxon>
        <taxon>Basidiobolales</taxon>
        <taxon>Basidiobolaceae</taxon>
        <taxon>Basidiobolus</taxon>
    </lineage>
</organism>
<dbReference type="InterPro" id="IPR023753">
    <property type="entry name" value="FAD/NAD-binding_dom"/>
</dbReference>
<dbReference type="SUPFAM" id="SSF51905">
    <property type="entry name" value="FAD/NAD(P)-binding domain"/>
    <property type="match status" value="2"/>
</dbReference>
<dbReference type="InterPro" id="IPR036188">
    <property type="entry name" value="FAD/NAD-bd_sf"/>
</dbReference>
<name>A0ABR2WZP1_9FUNG</name>
<evidence type="ECO:0000256" key="3">
    <source>
        <dbReference type="ARBA" id="ARBA00022827"/>
    </source>
</evidence>
<gene>
    <name evidence="6" type="ORF">K7432_003652</name>
</gene>
<keyword evidence="7" id="KW-1185">Reference proteome</keyword>
<keyword evidence="3" id="KW-0274">FAD</keyword>
<dbReference type="PANTHER" id="PTHR43735">
    <property type="entry name" value="APOPTOSIS-INDUCING FACTOR 1"/>
    <property type="match status" value="1"/>
</dbReference>